<feature type="compositionally biased region" description="Basic and acidic residues" evidence="1">
    <location>
        <begin position="150"/>
        <end position="159"/>
    </location>
</feature>
<organism evidence="2 3">
    <name type="scientific">Steinernema glaseri</name>
    <dbReference type="NCBI Taxonomy" id="37863"/>
    <lineage>
        <taxon>Eukaryota</taxon>
        <taxon>Metazoa</taxon>
        <taxon>Ecdysozoa</taxon>
        <taxon>Nematoda</taxon>
        <taxon>Chromadorea</taxon>
        <taxon>Rhabditida</taxon>
        <taxon>Tylenchina</taxon>
        <taxon>Panagrolaimomorpha</taxon>
        <taxon>Strongyloidoidea</taxon>
        <taxon>Steinernematidae</taxon>
        <taxon>Steinernema</taxon>
    </lineage>
</organism>
<sequence length="159" mass="17385">MAASKNDKVMDNNLTDEALESSSNRSFLSTVMKPLQQRPEITSLPQSNLLGRLRNFLPQMAEANSNIDPSSSMDPVVLTEEEQSDSGSSSSSDSDSDDVKDNIPTVVMNFDILDFAGQQNKREADAACAGDGEEDDLPLAFRPAKNVQLQEKKVNEMDN</sequence>
<feature type="compositionally biased region" description="Polar residues" evidence="1">
    <location>
        <begin position="62"/>
        <end position="73"/>
    </location>
</feature>
<name>A0A1I8AV42_9BILA</name>
<feature type="compositionally biased region" description="Polar residues" evidence="1">
    <location>
        <begin position="12"/>
        <end position="29"/>
    </location>
</feature>
<feature type="region of interest" description="Disordered" evidence="1">
    <location>
        <begin position="61"/>
        <end position="103"/>
    </location>
</feature>
<evidence type="ECO:0000313" key="3">
    <source>
        <dbReference type="WBParaSite" id="L893_g953.t1"/>
    </source>
</evidence>
<dbReference type="WBParaSite" id="L893_g953.t1">
    <property type="protein sequence ID" value="L893_g953.t1"/>
    <property type="gene ID" value="L893_g953"/>
</dbReference>
<feature type="region of interest" description="Disordered" evidence="1">
    <location>
        <begin position="120"/>
        <end position="159"/>
    </location>
</feature>
<accession>A0A1I8AV42</accession>
<feature type="compositionally biased region" description="Basic and acidic residues" evidence="1">
    <location>
        <begin position="1"/>
        <end position="10"/>
    </location>
</feature>
<keyword evidence="2" id="KW-1185">Reference proteome</keyword>
<dbReference type="AlphaFoldDB" id="A0A1I8AV42"/>
<reference evidence="3" key="1">
    <citation type="submission" date="2016-11" db="UniProtKB">
        <authorList>
            <consortium name="WormBaseParasite"/>
        </authorList>
    </citation>
    <scope>IDENTIFICATION</scope>
</reference>
<proteinExistence type="predicted"/>
<evidence type="ECO:0000256" key="1">
    <source>
        <dbReference type="SAM" id="MobiDB-lite"/>
    </source>
</evidence>
<protein>
    <submittedName>
        <fullName evidence="3">Uncharacterized protein</fullName>
    </submittedName>
</protein>
<dbReference type="Proteomes" id="UP000095287">
    <property type="component" value="Unplaced"/>
</dbReference>
<feature type="region of interest" description="Disordered" evidence="1">
    <location>
        <begin position="1"/>
        <end position="43"/>
    </location>
</feature>
<evidence type="ECO:0000313" key="2">
    <source>
        <dbReference type="Proteomes" id="UP000095287"/>
    </source>
</evidence>